<keyword evidence="1" id="KW-0418">Kinase</keyword>
<keyword evidence="3" id="KW-0067">ATP-binding</keyword>
<evidence type="ECO:0000313" key="3">
    <source>
        <dbReference type="EMBL" id="GAA3117515.1"/>
    </source>
</evidence>
<evidence type="ECO:0000313" key="4">
    <source>
        <dbReference type="Proteomes" id="UP001500893"/>
    </source>
</evidence>
<evidence type="ECO:0000259" key="2">
    <source>
        <dbReference type="Pfam" id="PF13581"/>
    </source>
</evidence>
<dbReference type="PANTHER" id="PTHR35526">
    <property type="entry name" value="ANTI-SIGMA-F FACTOR RSBW-RELATED"/>
    <property type="match status" value="1"/>
</dbReference>
<keyword evidence="3" id="KW-0547">Nucleotide-binding</keyword>
<organism evidence="3 4">
    <name type="scientific">Streptomyces rameus</name>
    <dbReference type="NCBI Taxonomy" id="68261"/>
    <lineage>
        <taxon>Bacteria</taxon>
        <taxon>Bacillati</taxon>
        <taxon>Actinomycetota</taxon>
        <taxon>Actinomycetes</taxon>
        <taxon>Kitasatosporales</taxon>
        <taxon>Streptomycetaceae</taxon>
        <taxon>Streptomyces</taxon>
    </lineage>
</organism>
<reference evidence="4" key="1">
    <citation type="journal article" date="2019" name="Int. J. Syst. Evol. Microbiol.">
        <title>The Global Catalogue of Microorganisms (GCM) 10K type strain sequencing project: providing services to taxonomists for standard genome sequencing and annotation.</title>
        <authorList>
            <consortium name="The Broad Institute Genomics Platform"/>
            <consortium name="The Broad Institute Genome Sequencing Center for Infectious Disease"/>
            <person name="Wu L."/>
            <person name="Ma J."/>
        </authorList>
    </citation>
    <scope>NUCLEOTIDE SEQUENCE [LARGE SCALE GENOMIC DNA]</scope>
    <source>
        <strain evidence="4">JCM 11574</strain>
    </source>
</reference>
<dbReference type="RefSeq" id="WP_345046369.1">
    <property type="nucleotide sequence ID" value="NZ_BAAAVM010000001.1"/>
</dbReference>
<protein>
    <submittedName>
        <fullName evidence="3">ATP-binding protein</fullName>
    </submittedName>
</protein>
<dbReference type="Proteomes" id="UP001500893">
    <property type="component" value="Unassembled WGS sequence"/>
</dbReference>
<comment type="caution">
    <text evidence="3">The sequence shown here is derived from an EMBL/GenBank/DDBJ whole genome shotgun (WGS) entry which is preliminary data.</text>
</comment>
<feature type="domain" description="Histidine kinase/HSP90-like ATPase" evidence="2">
    <location>
        <begin position="28"/>
        <end position="139"/>
    </location>
</feature>
<dbReference type="EMBL" id="BAAAVM010000001">
    <property type="protein sequence ID" value="GAA3117515.1"/>
    <property type="molecule type" value="Genomic_DNA"/>
</dbReference>
<dbReference type="GO" id="GO:0005524">
    <property type="term" value="F:ATP binding"/>
    <property type="evidence" value="ECO:0007669"/>
    <property type="project" value="UniProtKB-KW"/>
</dbReference>
<sequence>MVIPLRKQATDEHHPAATLRYGAVWDAEGTSIADARHAVRALLARAGHPPGHTVSQDAQIVVSELVTNALRHAPGPGGILLELIADPAHLRITVRDSSSQGPRLLVPDPHRIGGHGLHLITRICDQFHTVRLERGKQVVAALALPR</sequence>
<dbReference type="SUPFAM" id="SSF55874">
    <property type="entry name" value="ATPase domain of HSP90 chaperone/DNA topoisomerase II/histidine kinase"/>
    <property type="match status" value="1"/>
</dbReference>
<accession>A0ABP6MMW6</accession>
<keyword evidence="1" id="KW-0723">Serine/threonine-protein kinase</keyword>
<dbReference type="Pfam" id="PF13581">
    <property type="entry name" value="HATPase_c_2"/>
    <property type="match status" value="1"/>
</dbReference>
<dbReference type="Gene3D" id="3.30.565.10">
    <property type="entry name" value="Histidine kinase-like ATPase, C-terminal domain"/>
    <property type="match status" value="1"/>
</dbReference>
<keyword evidence="1" id="KW-0808">Transferase</keyword>
<gene>
    <name evidence="3" type="ORF">GCM10010521_01530</name>
</gene>
<keyword evidence="4" id="KW-1185">Reference proteome</keyword>
<evidence type="ECO:0000256" key="1">
    <source>
        <dbReference type="ARBA" id="ARBA00022527"/>
    </source>
</evidence>
<proteinExistence type="predicted"/>
<dbReference type="PANTHER" id="PTHR35526:SF3">
    <property type="entry name" value="ANTI-SIGMA-F FACTOR RSBW"/>
    <property type="match status" value="1"/>
</dbReference>
<dbReference type="InterPro" id="IPR050267">
    <property type="entry name" value="Anti-sigma-factor_SerPK"/>
</dbReference>
<dbReference type="InterPro" id="IPR003594">
    <property type="entry name" value="HATPase_dom"/>
</dbReference>
<dbReference type="CDD" id="cd16936">
    <property type="entry name" value="HATPase_RsbW-like"/>
    <property type="match status" value="1"/>
</dbReference>
<name>A0ABP6MMW6_9ACTN</name>
<dbReference type="InterPro" id="IPR036890">
    <property type="entry name" value="HATPase_C_sf"/>
</dbReference>